<feature type="domain" description="PapC-like C-terminal" evidence="12">
    <location>
        <begin position="753"/>
        <end position="818"/>
    </location>
</feature>
<evidence type="ECO:0000256" key="2">
    <source>
        <dbReference type="ARBA" id="ARBA00008064"/>
    </source>
</evidence>
<evidence type="ECO:0000256" key="7">
    <source>
        <dbReference type="ARBA" id="ARBA00022729"/>
    </source>
</evidence>
<dbReference type="SUPFAM" id="SSF141729">
    <property type="entry name" value="FimD N-terminal domain-like"/>
    <property type="match status" value="1"/>
</dbReference>
<dbReference type="InterPro" id="IPR025885">
    <property type="entry name" value="PapC_N"/>
</dbReference>
<dbReference type="Gene3D" id="3.10.20.410">
    <property type="match status" value="1"/>
</dbReference>
<dbReference type="InterPro" id="IPR042186">
    <property type="entry name" value="FimD_plug_dom"/>
</dbReference>
<reference evidence="15 16" key="3">
    <citation type="journal article" date="2017" name="Front. Cell. Infect. Microbiol.">
        <title>Chaperone-usher pili loci of human colonization factor-negative enterotoxigenic Escherichia coli.</title>
        <authorList>
            <person name="Del Canto F."/>
            <person name="Vidal R."/>
            <person name="Stine O.C."/>
            <person name="Pop M."/>
        </authorList>
    </citation>
    <scope>NUCLEOTIDE SEQUENCE [LARGE SCALE GENOMIC DNA]</scope>
    <source>
        <strain evidence="15 16">700324</strain>
    </source>
</reference>
<proteinExistence type="inferred from homology"/>
<evidence type="ECO:0000256" key="10">
    <source>
        <dbReference type="RuleBase" id="RU003884"/>
    </source>
</evidence>
<accession>A0A0A0YLT1</accession>
<evidence type="ECO:0000256" key="1">
    <source>
        <dbReference type="ARBA" id="ARBA00004571"/>
    </source>
</evidence>
<sequence length="835" mass="92038">MNKYYLLIILFFVRSTKVFAEDYFDPSLLATDIIGEGNIDLSAFSRPGGGMEGEQEVAIYVNDEFYSRNTLFFKNTLDKGLLPEFTPGFFDELLSGDFLVSEEDKTISSSDFLKKVPYSDINFNQGMSRVNISIPQAYLGDGAKLISSPDTWEYGGPAFLLDYNISGNRNDSGNYDSRSLYISSQMGVNLMKWRLRTSSSYSNYKTNSVWGGARSEQNSFYNTYAERDISSLRAILRLGEVSTAGLILDSVPFRGVKLSSSDDMLGMRLRNYTPTVRGMASSQAVVTITQNGRQVYQTNVPAGPFELNDFYLSGYSGDMLVTVREADGSEHSFLQPYSTLPEMKREGVSGFEVSVGRYDNNGAEHYYDAESFVYGNWSRGFARGVTFFAETLQAEKYQSLGGGSTLSLGRLGAASADISLSRADKYGDIRIGQSYGFKYSKSQIETGTTVTLATYRYSTENFYTFRDFVSKTDTARYIWENKLKSRMTFSLSQSLGEYGYLSANASQQDYWNSREVSRNYSLTHSFSWNDIYFSTTLSMDDQRGRETGHLSNKQAGIYASVPLSKLLPRTDPTSSSLTWSTSHADHKVRNSVTLDGKVPESDVRYRVGGSWGNGTTEGSRMASVSWTGDHASTSLGYTRVGKYRTLDYSMSGAAVMYPWGIAVGNSSVTGDGAIVVETPGAKGVRTSTGYKTSWLGTALISSPQKYTENRINLYPDGLPSDTVLGETSKTAVPAKGAVVVLDYTVFRGSQVVFTLRQTDGNPLPFGTVITLDGVSRGKENSGIVGEEGRVYMAGIPEKGTLTASWGLNKTCSIPFRINQHKAEAVIREVQGVCRV</sequence>
<evidence type="ECO:0000256" key="9">
    <source>
        <dbReference type="ARBA" id="ARBA00023237"/>
    </source>
</evidence>
<evidence type="ECO:0000256" key="8">
    <source>
        <dbReference type="ARBA" id="ARBA00023136"/>
    </source>
</evidence>
<evidence type="ECO:0000313" key="14">
    <source>
        <dbReference type="EMBL" id="AIX09815.1"/>
    </source>
</evidence>
<dbReference type="AlphaFoldDB" id="A0A0A0YLT1"/>
<dbReference type="GO" id="GO:0009279">
    <property type="term" value="C:cell outer membrane"/>
    <property type="evidence" value="ECO:0007669"/>
    <property type="project" value="UniProtKB-SubCell"/>
</dbReference>
<keyword evidence="5 10" id="KW-1029">Fimbrium biogenesis</keyword>
<evidence type="ECO:0000256" key="11">
    <source>
        <dbReference type="SAM" id="SignalP"/>
    </source>
</evidence>
<keyword evidence="3 10" id="KW-0813">Transport</keyword>
<feature type="signal peptide" evidence="11">
    <location>
        <begin position="1"/>
        <end position="20"/>
    </location>
</feature>
<reference evidence="14" key="1">
    <citation type="journal article" date="2014" name="Mol. Microbiol.">
        <title>Structure and function of Enterotoxigenic Escherichia coli fimbriae from differing assembly pathways.</title>
        <authorList>
            <person name="Mortezaei N."/>
            <person name="Epler C.R."/>
            <person name="Shao P.P."/>
            <person name="Shirdel M."/>
            <person name="Singh B."/>
            <person name="McVeigh A."/>
            <person name="Uhlin B.E."/>
            <person name="Savarino S.J."/>
            <person name="Andersson M."/>
            <person name="Bullitt E."/>
        </authorList>
    </citation>
    <scope>NUCLEOTIDE SEQUENCE</scope>
    <source>
        <strain evidence="14">WS7179A-2</strain>
    </source>
</reference>
<comment type="subcellular location">
    <subcellularLocation>
        <location evidence="1 10">Cell outer membrane</location>
        <topology evidence="1 10">Multi-pass membrane protein</topology>
    </subcellularLocation>
</comment>
<dbReference type="EMBL" id="KJ922517">
    <property type="protein sequence ID" value="AIX09815.1"/>
    <property type="molecule type" value="Genomic_DNA"/>
</dbReference>
<dbReference type="Gene3D" id="2.60.40.2070">
    <property type="match status" value="1"/>
</dbReference>
<name>A0A0A0YLT1_ECOLX</name>
<keyword evidence="8 10" id="KW-0472">Membrane</keyword>
<dbReference type="GO" id="GO:0015473">
    <property type="term" value="F:fimbrial usher porin activity"/>
    <property type="evidence" value="ECO:0007669"/>
    <property type="project" value="InterPro"/>
</dbReference>
<comment type="similarity">
    <text evidence="2 10">Belongs to the fimbrial export usher family.</text>
</comment>
<protein>
    <submittedName>
        <fullName evidence="14">CsnD</fullName>
    </submittedName>
    <submittedName>
        <fullName evidence="15">Usher protein</fullName>
    </submittedName>
</protein>
<keyword evidence="4" id="KW-1134">Transmembrane beta strand</keyword>
<evidence type="ECO:0000256" key="6">
    <source>
        <dbReference type="ARBA" id="ARBA00022692"/>
    </source>
</evidence>
<organism evidence="14">
    <name type="scientific">Escherichia coli</name>
    <dbReference type="NCBI Taxonomy" id="562"/>
    <lineage>
        <taxon>Bacteria</taxon>
        <taxon>Pseudomonadati</taxon>
        <taxon>Pseudomonadota</taxon>
        <taxon>Gammaproteobacteria</taxon>
        <taxon>Enterobacterales</taxon>
        <taxon>Enterobacteriaceae</taxon>
        <taxon>Escherichia</taxon>
    </lineage>
</organism>
<evidence type="ECO:0000313" key="15">
    <source>
        <dbReference type="EMBL" id="OKV08129.1"/>
    </source>
</evidence>
<evidence type="ECO:0000259" key="12">
    <source>
        <dbReference type="Pfam" id="PF13953"/>
    </source>
</evidence>
<keyword evidence="6 10" id="KW-0812">Transmembrane</keyword>
<dbReference type="GO" id="GO:0009297">
    <property type="term" value="P:pilus assembly"/>
    <property type="evidence" value="ECO:0007669"/>
    <property type="project" value="InterPro"/>
</dbReference>
<dbReference type="EMBL" id="LRKC01000139">
    <property type="protein sequence ID" value="OKV08129.1"/>
    <property type="molecule type" value="Genomic_DNA"/>
</dbReference>
<keyword evidence="9 10" id="KW-0998">Cell outer membrane</keyword>
<evidence type="ECO:0000256" key="5">
    <source>
        <dbReference type="ARBA" id="ARBA00022558"/>
    </source>
</evidence>
<dbReference type="InterPro" id="IPR037224">
    <property type="entry name" value="PapC_N_sf"/>
</dbReference>
<evidence type="ECO:0000256" key="3">
    <source>
        <dbReference type="ARBA" id="ARBA00022448"/>
    </source>
</evidence>
<dbReference type="InterPro" id="IPR025949">
    <property type="entry name" value="PapC-like_C"/>
</dbReference>
<dbReference type="RefSeq" id="WP_001046492.1">
    <property type="nucleotide sequence ID" value="NZ_BDPN01000031.1"/>
</dbReference>
<feature type="chain" id="PRO_5041119335" evidence="11">
    <location>
        <begin position="21"/>
        <end position="835"/>
    </location>
</feature>
<dbReference type="PANTHER" id="PTHR30451:SF21">
    <property type="entry name" value="FIMBRIAL USHER DOMAIN-CONTAINING PROTEIN YDET-RELATED"/>
    <property type="match status" value="1"/>
</dbReference>
<evidence type="ECO:0000259" key="13">
    <source>
        <dbReference type="Pfam" id="PF13954"/>
    </source>
</evidence>
<dbReference type="Pfam" id="PF13953">
    <property type="entry name" value="PapC_C"/>
    <property type="match status" value="1"/>
</dbReference>
<dbReference type="InterPro" id="IPR000015">
    <property type="entry name" value="Fimb_usher"/>
</dbReference>
<gene>
    <name evidence="15" type="ORF">AWP47_18025</name>
</gene>
<dbReference type="Gene3D" id="2.60.40.3110">
    <property type="match status" value="1"/>
</dbReference>
<dbReference type="Gene3D" id="2.60.40.2610">
    <property type="entry name" value="Outer membrane usher protein FimD, plug domain"/>
    <property type="match status" value="1"/>
</dbReference>
<dbReference type="InterPro" id="IPR043142">
    <property type="entry name" value="PapC-like_C_sf"/>
</dbReference>
<dbReference type="PANTHER" id="PTHR30451">
    <property type="entry name" value="OUTER MEMBRANE USHER PROTEIN"/>
    <property type="match status" value="1"/>
</dbReference>
<feature type="domain" description="PapC N-terminal" evidence="13">
    <location>
        <begin position="23"/>
        <end position="166"/>
    </location>
</feature>
<dbReference type="PROSITE" id="PS01151">
    <property type="entry name" value="FIMBRIAL_USHER"/>
    <property type="match status" value="1"/>
</dbReference>
<keyword evidence="7 11" id="KW-0732">Signal</keyword>
<dbReference type="Proteomes" id="UP000185794">
    <property type="component" value="Unassembled WGS sequence"/>
</dbReference>
<dbReference type="InterPro" id="IPR018030">
    <property type="entry name" value="Fimbrial_membr_usher_CS"/>
</dbReference>
<evidence type="ECO:0000313" key="16">
    <source>
        <dbReference type="Proteomes" id="UP000185794"/>
    </source>
</evidence>
<reference evidence="14" key="2">
    <citation type="submission" date="2014-05" db="EMBL/GenBank/DDBJ databases">
        <authorList>
            <person name="Pontzer E."/>
            <person name="McVeigh A.L."/>
            <person name="Savarino S.J."/>
        </authorList>
    </citation>
    <scope>NUCLEOTIDE SEQUENCE</scope>
    <source>
        <strain evidence="14">WS7179A-2</strain>
    </source>
</reference>
<dbReference type="Pfam" id="PF00577">
    <property type="entry name" value="Usher"/>
    <property type="match status" value="1"/>
</dbReference>
<dbReference type="Pfam" id="PF13954">
    <property type="entry name" value="PapC_N"/>
    <property type="match status" value="1"/>
</dbReference>
<evidence type="ECO:0000256" key="4">
    <source>
        <dbReference type="ARBA" id="ARBA00022452"/>
    </source>
</evidence>